<proteinExistence type="predicted"/>
<evidence type="ECO:0000313" key="2">
    <source>
        <dbReference type="Proteomes" id="UP000306050"/>
    </source>
</evidence>
<evidence type="ECO:0000313" key="1">
    <source>
        <dbReference type="EMBL" id="TKY88388.1"/>
    </source>
</evidence>
<dbReference type="AlphaFoldDB" id="A0A4U7KY93"/>
<dbReference type="EMBL" id="SRRM01000009">
    <property type="protein sequence ID" value="TKY88388.1"/>
    <property type="molecule type" value="Genomic_DNA"/>
</dbReference>
<dbReference type="KEGG" id="sgra:EX895_002740"/>
<name>A0A4U7KY93_9BASI</name>
<accession>A0A4U7KY93</accession>
<organism evidence="1 2">
    <name type="scientific">Sporisorium graminicola</name>
    <dbReference type="NCBI Taxonomy" id="280036"/>
    <lineage>
        <taxon>Eukaryota</taxon>
        <taxon>Fungi</taxon>
        <taxon>Dikarya</taxon>
        <taxon>Basidiomycota</taxon>
        <taxon>Ustilaginomycotina</taxon>
        <taxon>Ustilaginomycetes</taxon>
        <taxon>Ustilaginales</taxon>
        <taxon>Ustilaginaceae</taxon>
        <taxon>Sporisorium</taxon>
    </lineage>
</organism>
<sequence length="348" mass="36600">MSAPLFVSQQLLRGQAASTLRRASPGVAAIHPSTSASVLARSLHAQPNHSIAPTSHATASSKRWPLRTLGGGLMAAGGGWYYLGNNEMHQQKQSFSVYAPLESEAAGGSKVEGSSTLLRPASPAAPRRQTVTLVFVTSQSTGQGLVKSLVSNLGGGSNEREKWFPWIGYFREAGYDCLQMNLALPSSDKDGADTTSHADVGKTTARLADELHSQIRLSNLQRQPVLFVHHTADSSSTSTAQIVSSYIEPNSSGGSSGGGFLSKIFGGGGMFSARPAISGLVVISDLDDASALTLFGKHPKLNTLIVANGGANTAAHQGKVTVMDANGQKDDKIIKDIERWLIKEGYEG</sequence>
<dbReference type="GeneID" id="40725635"/>
<dbReference type="RefSeq" id="XP_029740373.1">
    <property type="nucleotide sequence ID" value="XM_029883338.1"/>
</dbReference>
<protein>
    <submittedName>
        <fullName evidence="1">Uncharacterized protein</fullName>
    </submittedName>
</protein>
<keyword evidence="2" id="KW-1185">Reference proteome</keyword>
<dbReference type="OrthoDB" id="3358788at2759"/>
<reference evidence="1 2" key="1">
    <citation type="submission" date="2019-05" db="EMBL/GenBank/DDBJ databases">
        <title>Sporisorium graminicola CBS 10092 draft sequencing and annotation.</title>
        <authorList>
            <person name="Solano-Gonzalez S."/>
            <person name="Caddick M.X."/>
            <person name="Darby A."/>
        </authorList>
    </citation>
    <scope>NUCLEOTIDE SEQUENCE [LARGE SCALE GENOMIC DNA]</scope>
    <source>
        <strain evidence="1 2">CBS 10092</strain>
    </source>
</reference>
<dbReference type="Proteomes" id="UP000306050">
    <property type="component" value="Chromosome SGRAM_16"/>
</dbReference>
<gene>
    <name evidence="1" type="ORF">EX895_002740</name>
</gene>
<comment type="caution">
    <text evidence="1">The sequence shown here is derived from an EMBL/GenBank/DDBJ whole genome shotgun (WGS) entry which is preliminary data.</text>
</comment>